<sequence length="58" mass="6699">MIAFGFFNAYKVKNRPAAESVFQVRKHKGAKITNVLCEGRKDSQPYMGIVIRMLLFMF</sequence>
<dbReference type="AlphaFoldDB" id="W7USY8"/>
<keyword evidence="2" id="KW-1185">Reference proteome</keyword>
<proteinExistence type="predicted"/>
<reference evidence="1 2" key="1">
    <citation type="journal article" date="2014" name="PLoS ONE">
        <title>Rumen cellulosomics: divergent fiber-degrading strategies revealed by comparative genome-wide analysis of six ruminococcal strains.</title>
        <authorList>
            <person name="Dassa B."/>
            <person name="Borovok I."/>
            <person name="Ruimy-Israeli V."/>
            <person name="Lamed R."/>
            <person name="Flint H.J."/>
            <person name="Duncan S.H."/>
            <person name="Henrissat B."/>
            <person name="Coutinho P."/>
            <person name="Morrison M."/>
            <person name="Mosoni P."/>
            <person name="Yeoman C.J."/>
            <person name="White B.A."/>
            <person name="Bayer E.A."/>
        </authorList>
    </citation>
    <scope>NUCLEOTIDE SEQUENCE [LARGE SCALE GENOMIC DNA]</scope>
    <source>
        <strain evidence="1 2">007c</strain>
    </source>
</reference>
<dbReference type="Proteomes" id="UP000019365">
    <property type="component" value="Unassembled WGS sequence"/>
</dbReference>
<gene>
    <name evidence="1" type="ORF">RF007C_01035</name>
</gene>
<evidence type="ECO:0000313" key="2">
    <source>
        <dbReference type="Proteomes" id="UP000019365"/>
    </source>
</evidence>
<comment type="caution">
    <text evidence="1">The sequence shown here is derived from an EMBL/GenBank/DDBJ whole genome shotgun (WGS) entry which is preliminary data.</text>
</comment>
<accession>W7USY8</accession>
<evidence type="ECO:0000313" key="1">
    <source>
        <dbReference type="EMBL" id="EWM54539.1"/>
    </source>
</evidence>
<name>W7USY8_RUMFL</name>
<organism evidence="1 2">
    <name type="scientific">Ruminococcus flavefaciens 007c</name>
    <dbReference type="NCBI Taxonomy" id="1341157"/>
    <lineage>
        <taxon>Bacteria</taxon>
        <taxon>Bacillati</taxon>
        <taxon>Bacillota</taxon>
        <taxon>Clostridia</taxon>
        <taxon>Eubacteriales</taxon>
        <taxon>Oscillospiraceae</taxon>
        <taxon>Ruminococcus</taxon>
    </lineage>
</organism>
<dbReference type="EMBL" id="ATAX01000013">
    <property type="protein sequence ID" value="EWM54539.1"/>
    <property type="molecule type" value="Genomic_DNA"/>
</dbReference>
<protein>
    <submittedName>
        <fullName evidence="1">Uncharacterized protein</fullName>
    </submittedName>
</protein>